<dbReference type="Proteomes" id="UP000177376">
    <property type="component" value="Unassembled WGS sequence"/>
</dbReference>
<dbReference type="SUPFAM" id="SSF53474">
    <property type="entry name" value="alpha/beta-Hydrolases"/>
    <property type="match status" value="1"/>
</dbReference>
<feature type="domain" description="AB hydrolase-1" evidence="1">
    <location>
        <begin position="37"/>
        <end position="153"/>
    </location>
</feature>
<evidence type="ECO:0000313" key="2">
    <source>
        <dbReference type="EMBL" id="OGY52439.1"/>
    </source>
</evidence>
<gene>
    <name evidence="2" type="ORF">A3A02_00740</name>
</gene>
<accession>A0A1G1YJG3</accession>
<sequence length="291" mass="32638">MKFSPESLRNIEKPEEHLVPEENIIDINPTEKKFETPVIVAPGWGKIVEPFKENSLKVIAEEGRRILSLDHLRKIEIKNIPEGVPAEEIQKALAILDVLDQKEIDRADAVGHSEGGLYLALAASIKPEKFRNLVFVDPAGMIGQDSFFDLAYRFAIKEGRQSKLPPLMMLKAMMEYVGQNPAMSFKEVKQMSQADIYEVLKYLKKQGLGLAFVFGVDDVVFPMDRVQKTYSQKREAEEIGSFKDILDGFYSISGTHGEFIGHGEMLEPQVLPKAVGKILSALEKKSSKTSQ</sequence>
<evidence type="ECO:0000313" key="3">
    <source>
        <dbReference type="Proteomes" id="UP000177376"/>
    </source>
</evidence>
<dbReference type="InterPro" id="IPR029058">
    <property type="entry name" value="AB_hydrolase_fold"/>
</dbReference>
<reference evidence="2 3" key="1">
    <citation type="journal article" date="2016" name="Nat. Commun.">
        <title>Thousands of microbial genomes shed light on interconnected biogeochemical processes in an aquifer system.</title>
        <authorList>
            <person name="Anantharaman K."/>
            <person name="Brown C.T."/>
            <person name="Hug L.A."/>
            <person name="Sharon I."/>
            <person name="Castelle C.J."/>
            <person name="Probst A.J."/>
            <person name="Thomas B.C."/>
            <person name="Singh A."/>
            <person name="Wilkins M.J."/>
            <person name="Karaoz U."/>
            <person name="Brodie E.L."/>
            <person name="Williams K.H."/>
            <person name="Hubbard S.S."/>
            <person name="Banfield J.F."/>
        </authorList>
    </citation>
    <scope>NUCLEOTIDE SEQUENCE [LARGE SCALE GENOMIC DNA]</scope>
</reference>
<evidence type="ECO:0000259" key="1">
    <source>
        <dbReference type="Pfam" id="PF00561"/>
    </source>
</evidence>
<dbReference type="InterPro" id="IPR000073">
    <property type="entry name" value="AB_hydrolase_1"/>
</dbReference>
<protein>
    <recommendedName>
        <fullName evidence="1">AB hydrolase-1 domain-containing protein</fullName>
    </recommendedName>
</protein>
<dbReference type="AlphaFoldDB" id="A0A1G1YJG3"/>
<dbReference type="Gene3D" id="3.40.50.1820">
    <property type="entry name" value="alpha/beta hydrolase"/>
    <property type="match status" value="1"/>
</dbReference>
<name>A0A1G1YJG3_9BACT</name>
<dbReference type="EMBL" id="MHIM01000019">
    <property type="protein sequence ID" value="OGY52439.1"/>
    <property type="molecule type" value="Genomic_DNA"/>
</dbReference>
<organism evidence="2 3">
    <name type="scientific">Candidatus Buchananbacteria bacterium RIFCSPLOWO2_01_FULL_39_33</name>
    <dbReference type="NCBI Taxonomy" id="1797543"/>
    <lineage>
        <taxon>Bacteria</taxon>
        <taxon>Candidatus Buchananiibacteriota</taxon>
    </lineage>
</organism>
<proteinExistence type="predicted"/>
<dbReference type="Pfam" id="PF00561">
    <property type="entry name" value="Abhydrolase_1"/>
    <property type="match status" value="1"/>
</dbReference>
<comment type="caution">
    <text evidence="2">The sequence shown here is derived from an EMBL/GenBank/DDBJ whole genome shotgun (WGS) entry which is preliminary data.</text>
</comment>